<evidence type="ECO:0000313" key="3">
    <source>
        <dbReference type="Proteomes" id="UP000521943"/>
    </source>
</evidence>
<accession>A0A8H6II28</accession>
<evidence type="ECO:0000313" key="2">
    <source>
        <dbReference type="EMBL" id="KAF6766095.1"/>
    </source>
</evidence>
<feature type="compositionally biased region" description="Low complexity" evidence="1">
    <location>
        <begin position="169"/>
        <end position="178"/>
    </location>
</feature>
<keyword evidence="3" id="KW-1185">Reference proteome</keyword>
<dbReference type="Proteomes" id="UP000521943">
    <property type="component" value="Unassembled WGS sequence"/>
</dbReference>
<name>A0A8H6II28_9AGAR</name>
<organism evidence="2 3">
    <name type="scientific">Ephemerocybe angulata</name>
    <dbReference type="NCBI Taxonomy" id="980116"/>
    <lineage>
        <taxon>Eukaryota</taxon>
        <taxon>Fungi</taxon>
        <taxon>Dikarya</taxon>
        <taxon>Basidiomycota</taxon>
        <taxon>Agaricomycotina</taxon>
        <taxon>Agaricomycetes</taxon>
        <taxon>Agaricomycetidae</taxon>
        <taxon>Agaricales</taxon>
        <taxon>Agaricineae</taxon>
        <taxon>Psathyrellaceae</taxon>
        <taxon>Ephemerocybe</taxon>
    </lineage>
</organism>
<gene>
    <name evidence="2" type="ORF">DFP72DRAFT_6992</name>
</gene>
<evidence type="ECO:0000256" key="1">
    <source>
        <dbReference type="SAM" id="MobiDB-lite"/>
    </source>
</evidence>
<protein>
    <submittedName>
        <fullName evidence="2">Uncharacterized protein</fullName>
    </submittedName>
</protein>
<reference evidence="2 3" key="1">
    <citation type="submission" date="2020-07" db="EMBL/GenBank/DDBJ databases">
        <title>Comparative genomics of pyrophilous fungi reveals a link between fire events and developmental genes.</title>
        <authorList>
            <consortium name="DOE Joint Genome Institute"/>
            <person name="Steindorff A.S."/>
            <person name="Carver A."/>
            <person name="Calhoun S."/>
            <person name="Stillman K."/>
            <person name="Liu H."/>
            <person name="Lipzen A."/>
            <person name="Pangilinan J."/>
            <person name="Labutti K."/>
            <person name="Bruns T.D."/>
            <person name="Grigoriev I.V."/>
        </authorList>
    </citation>
    <scope>NUCLEOTIDE SEQUENCE [LARGE SCALE GENOMIC DNA]</scope>
    <source>
        <strain evidence="2 3">CBS 144469</strain>
    </source>
</reference>
<dbReference type="EMBL" id="JACGCI010000001">
    <property type="protein sequence ID" value="KAF6766095.1"/>
    <property type="molecule type" value="Genomic_DNA"/>
</dbReference>
<sequence>MGSTNFVLPHSYPQTSPTIPTVVVSYHEPSPSSQEPLELVESRPSSVVSGLSTVHEGVEHPQQQPEKNEWAVQAALFNREMSRIEGYLLYNVLWYPALPVNSPLPTYIPPEEREEGDGTHDTLLAGIVTFTVHSIDQLDTAPDREASVTVSLGWHRSPLHTARMIGTESSSLSRTPSSVDNSRPQGGISRTISNRYPVEVDQEKGGASTTAARFDSTFEFMCFDPTTTNIVLKVFEGRSGGRKKEIVAHTSVPLRDLVGPAASEEGGVGMQGETAHKRLSGGDVGRDRTLALLEHPTAKARVCVEWRGLKIPEVHIPITKHA</sequence>
<dbReference type="AlphaFoldDB" id="A0A8H6II28"/>
<proteinExistence type="predicted"/>
<comment type="caution">
    <text evidence="2">The sequence shown here is derived from an EMBL/GenBank/DDBJ whole genome shotgun (WGS) entry which is preliminary data.</text>
</comment>
<feature type="compositionally biased region" description="Polar residues" evidence="1">
    <location>
        <begin position="179"/>
        <end position="193"/>
    </location>
</feature>
<dbReference type="OrthoDB" id="2902243at2759"/>
<feature type="region of interest" description="Disordered" evidence="1">
    <location>
        <begin position="166"/>
        <end position="193"/>
    </location>
</feature>